<dbReference type="EMBL" id="JAKZGS010000001">
    <property type="protein sequence ID" value="MCH7396561.1"/>
    <property type="molecule type" value="Genomic_DNA"/>
</dbReference>
<proteinExistence type="predicted"/>
<name>A0ABS9UIW7_9BACT</name>
<evidence type="ECO:0008006" key="3">
    <source>
        <dbReference type="Google" id="ProtNLM"/>
    </source>
</evidence>
<evidence type="ECO:0000313" key="2">
    <source>
        <dbReference type="Proteomes" id="UP001165488"/>
    </source>
</evidence>
<keyword evidence="2" id="KW-1185">Reference proteome</keyword>
<dbReference type="Proteomes" id="UP001165488">
    <property type="component" value="Unassembled WGS sequence"/>
</dbReference>
<gene>
    <name evidence="1" type="ORF">MM236_01115</name>
</gene>
<accession>A0ABS9UIW7</accession>
<organism evidence="1 2">
    <name type="scientific">Belliella calami</name>
    <dbReference type="NCBI Taxonomy" id="2923436"/>
    <lineage>
        <taxon>Bacteria</taxon>
        <taxon>Pseudomonadati</taxon>
        <taxon>Bacteroidota</taxon>
        <taxon>Cytophagia</taxon>
        <taxon>Cytophagales</taxon>
        <taxon>Cyclobacteriaceae</taxon>
        <taxon>Belliella</taxon>
    </lineage>
</organism>
<comment type="caution">
    <text evidence="1">The sequence shown here is derived from an EMBL/GenBank/DDBJ whole genome shotgun (WGS) entry which is preliminary data.</text>
</comment>
<protein>
    <recommendedName>
        <fullName evidence="3">DUF3168 domain-containing protein</fullName>
    </recommendedName>
</protein>
<sequence length="127" mass="14917">MNLIEYIVLRVNNDSGLQSIINNNFLPLVNQNQYDNLPLVTYIVSDETPISNKLEKAEVDEYIIEFDVFSDRFFQLENICNLLRDLFEAHKAIIDNKEFSIDFLNFKTSYKSDAKVYNKTVRIIAHF</sequence>
<dbReference type="RefSeq" id="WP_241273082.1">
    <property type="nucleotide sequence ID" value="NZ_JAKZGS010000001.1"/>
</dbReference>
<reference evidence="1" key="1">
    <citation type="submission" date="2022-03" db="EMBL/GenBank/DDBJ databases">
        <title>De novo assembled genomes of Belliella spp. (Cyclobacteriaceae) strains.</title>
        <authorList>
            <person name="Szabo A."/>
            <person name="Korponai K."/>
            <person name="Felfoldi T."/>
        </authorList>
    </citation>
    <scope>NUCLEOTIDE SEQUENCE</scope>
    <source>
        <strain evidence="1">DSM 107340</strain>
    </source>
</reference>
<evidence type="ECO:0000313" key="1">
    <source>
        <dbReference type="EMBL" id="MCH7396561.1"/>
    </source>
</evidence>